<proteinExistence type="predicted"/>
<organism evidence="1 2">
    <name type="scientific">Fulvivirga imtechensis AK7</name>
    <dbReference type="NCBI Taxonomy" id="1237149"/>
    <lineage>
        <taxon>Bacteria</taxon>
        <taxon>Pseudomonadati</taxon>
        <taxon>Bacteroidota</taxon>
        <taxon>Cytophagia</taxon>
        <taxon>Cytophagales</taxon>
        <taxon>Fulvivirgaceae</taxon>
        <taxon>Fulvivirga</taxon>
    </lineage>
</organism>
<evidence type="ECO:0000313" key="1">
    <source>
        <dbReference type="EMBL" id="ELR68717.1"/>
    </source>
</evidence>
<dbReference type="EMBL" id="AMZN01000095">
    <property type="protein sequence ID" value="ELR68717.1"/>
    <property type="molecule type" value="Genomic_DNA"/>
</dbReference>
<evidence type="ECO:0000313" key="2">
    <source>
        <dbReference type="Proteomes" id="UP000011135"/>
    </source>
</evidence>
<sequence>MILKVLVDYFLFVTKANPYLKANLTGLKNDVLNTGKAAESDKRVFKYRKVYPTSR</sequence>
<name>L8JMW1_9BACT</name>
<dbReference type="RefSeq" id="WP_009582981.1">
    <property type="nucleotide sequence ID" value="NZ_AMZN01000095.1"/>
</dbReference>
<dbReference type="Proteomes" id="UP000011135">
    <property type="component" value="Unassembled WGS sequence"/>
</dbReference>
<dbReference type="AlphaFoldDB" id="L8JMW1"/>
<dbReference type="STRING" id="1237149.C900_05900"/>
<gene>
    <name evidence="1" type="ORF">C900_05900</name>
</gene>
<comment type="caution">
    <text evidence="1">The sequence shown here is derived from an EMBL/GenBank/DDBJ whole genome shotgun (WGS) entry which is preliminary data.</text>
</comment>
<reference evidence="1 2" key="1">
    <citation type="submission" date="2012-12" db="EMBL/GenBank/DDBJ databases">
        <title>Genome assembly of Fulvivirga imtechensis AK7.</title>
        <authorList>
            <person name="Nupur N."/>
            <person name="Khatri I."/>
            <person name="Kumar R."/>
            <person name="Subramanian S."/>
            <person name="Pinnaka A."/>
        </authorList>
    </citation>
    <scope>NUCLEOTIDE SEQUENCE [LARGE SCALE GENOMIC DNA]</scope>
    <source>
        <strain evidence="1 2">AK7</strain>
    </source>
</reference>
<keyword evidence="2" id="KW-1185">Reference proteome</keyword>
<accession>L8JMW1</accession>
<protein>
    <submittedName>
        <fullName evidence="1">Uncharacterized protein</fullName>
    </submittedName>
</protein>